<evidence type="ECO:0000259" key="5">
    <source>
        <dbReference type="PROSITE" id="PS50097"/>
    </source>
</evidence>
<dbReference type="EMBL" id="JAPTSV010000007">
    <property type="protein sequence ID" value="KAJ1526205.1"/>
    <property type="molecule type" value="Genomic_DNA"/>
</dbReference>
<proteinExistence type="predicted"/>
<feature type="repeat" description="RCC1" evidence="3">
    <location>
        <begin position="147"/>
        <end position="202"/>
    </location>
</feature>
<keyword evidence="2" id="KW-0040">ANK repeat</keyword>
<dbReference type="Proteomes" id="UP001075354">
    <property type="component" value="Chromosome 7"/>
</dbReference>
<reference evidence="6" key="1">
    <citation type="submission" date="2022-12" db="EMBL/GenBank/DDBJ databases">
        <title>Chromosome-level genome assembly of the bean flower thrips Megalurothrips usitatus.</title>
        <authorList>
            <person name="Ma L."/>
            <person name="Liu Q."/>
            <person name="Li H."/>
            <person name="Cai W."/>
        </authorList>
    </citation>
    <scope>NUCLEOTIDE SEQUENCE</scope>
    <source>
        <strain evidence="6">Cailab_2022a</strain>
    </source>
</reference>
<comment type="caution">
    <text evidence="6">The sequence shown here is derived from an EMBL/GenBank/DDBJ whole genome shotgun (WGS) entry which is preliminary data.</text>
</comment>
<feature type="domain" description="BTB" evidence="5">
    <location>
        <begin position="782"/>
        <end position="844"/>
    </location>
</feature>
<protein>
    <recommendedName>
        <fullName evidence="5">BTB domain-containing protein</fullName>
    </recommendedName>
</protein>
<dbReference type="InterPro" id="IPR011333">
    <property type="entry name" value="SKP1/BTB/POZ_sf"/>
</dbReference>
<dbReference type="InterPro" id="IPR051625">
    <property type="entry name" value="Signaling_Regulatory_Domain"/>
</dbReference>
<dbReference type="SMART" id="SM00248">
    <property type="entry name" value="ANK"/>
    <property type="match status" value="2"/>
</dbReference>
<evidence type="ECO:0000256" key="3">
    <source>
        <dbReference type="PROSITE-ProRule" id="PRU00235"/>
    </source>
</evidence>
<dbReference type="SUPFAM" id="SSF48403">
    <property type="entry name" value="Ankyrin repeat"/>
    <property type="match status" value="1"/>
</dbReference>
<dbReference type="InterPro" id="IPR000408">
    <property type="entry name" value="Reg_chr_condens"/>
</dbReference>
<organism evidence="6 7">
    <name type="scientific">Megalurothrips usitatus</name>
    <name type="common">bean blossom thrips</name>
    <dbReference type="NCBI Taxonomy" id="439358"/>
    <lineage>
        <taxon>Eukaryota</taxon>
        <taxon>Metazoa</taxon>
        <taxon>Ecdysozoa</taxon>
        <taxon>Arthropoda</taxon>
        <taxon>Hexapoda</taxon>
        <taxon>Insecta</taxon>
        <taxon>Pterygota</taxon>
        <taxon>Neoptera</taxon>
        <taxon>Paraneoptera</taxon>
        <taxon>Thysanoptera</taxon>
        <taxon>Terebrantia</taxon>
        <taxon>Thripoidea</taxon>
        <taxon>Thripidae</taxon>
        <taxon>Megalurothrips</taxon>
    </lineage>
</organism>
<dbReference type="SUPFAM" id="SSF54695">
    <property type="entry name" value="POZ domain"/>
    <property type="match status" value="2"/>
</dbReference>
<accession>A0AAV7XKU1</accession>
<dbReference type="PROSITE" id="PS50097">
    <property type="entry name" value="BTB"/>
    <property type="match status" value="2"/>
</dbReference>
<feature type="repeat" description="RCC1" evidence="3">
    <location>
        <begin position="203"/>
        <end position="269"/>
    </location>
</feature>
<keyword evidence="1" id="KW-0677">Repeat</keyword>
<evidence type="ECO:0000256" key="2">
    <source>
        <dbReference type="PROSITE-ProRule" id="PRU00023"/>
    </source>
</evidence>
<gene>
    <name evidence="6" type="ORF">ONE63_009364</name>
</gene>
<dbReference type="InterPro" id="IPR002110">
    <property type="entry name" value="Ankyrin_rpt"/>
</dbReference>
<feature type="repeat" description="ANK" evidence="2">
    <location>
        <begin position="90"/>
        <end position="122"/>
    </location>
</feature>
<dbReference type="PANTHER" id="PTHR22872:SF2">
    <property type="entry name" value="INHIBITOR OF BRUTON TYROSINE KINASE"/>
    <property type="match status" value="1"/>
</dbReference>
<feature type="compositionally biased region" description="Basic residues" evidence="4">
    <location>
        <begin position="992"/>
        <end position="1006"/>
    </location>
</feature>
<evidence type="ECO:0000256" key="1">
    <source>
        <dbReference type="ARBA" id="ARBA00022737"/>
    </source>
</evidence>
<dbReference type="InterPro" id="IPR000210">
    <property type="entry name" value="BTB/POZ_dom"/>
</dbReference>
<dbReference type="Pfam" id="PF00415">
    <property type="entry name" value="RCC1"/>
    <property type="match status" value="1"/>
</dbReference>
<evidence type="ECO:0000256" key="4">
    <source>
        <dbReference type="SAM" id="MobiDB-lite"/>
    </source>
</evidence>
<sequence length="1106" mass="124326">MNNKDTWRDCTEECRSQQHGDSLGAALILREPSDKELASSLPLLCGNLASLVDSSGRTLLHMAASMGRRGFVQWLIKKYDVNLNTQDRESGYTPLHRSIFYGQLNVAVVLMQLGADISICDNNYLSPIELAMMDRLPDIKYSKSVPCELYVWGTNTNFNLGTDNMHGRMQPEVLDYFRKLNRMISIVQVHMEKFHTVMLSACGRVWTCGHGQGGRLGLRSERTVLAPLPVPLGSVSKSPLQNPESMPGQAEVCVAAAVGRDHTLLLMESYTVLVFGLNTHHVLGISPPPTHALEPQRLSMNFLESLKSPPLGVCAGRFHSVIWSNREILTFGLNAGQLGHAKSLEKTIIQPKPVNAMFYKDVEITHVAASDGATIVATGKRHIWVLHGFQKTKLPMRYSIEIEQVAVVGGHLDSDLDPSNLTEKGEPLKVAAISKEGSVYLWQEKDLLMTRCILSPSRQLKIVNIHLNMGRSALLMVTDDGEAFSGEIKPCKKKASDLKSLKGRRNPLYTDVECHVQYKQQSERNHIKEFLDPDICYPVILKRLPHAHRAVNIASDPKGRNFALVQTHPSVYLSNVPELPPEKQGLREDLFNLLSESNEWDMLHDVVFKVEHKQFPVHQYIVSRHSDVLLKMIEDAKAKVNKDSVPVITISDVSPEIFEQMLCYMYTGDCSLTHPKIYDWVPPFFYSTPQKMKDDKKSAMCTGMSQRKRGNSTSVLENDNDVSNPLSQARIAGKKLGLTKFVSLLNHVTFEDGDIVWADPKKNNVSKVELLTVDWREPSDIFDTRILSNNGSKFSVHKCMLAARSEYFHNMLAGGWIESRGTRDLQLPLDQSVLSVLFDYIYTDVTPSLDKVGAVDFELAMQCLIAADLLLINPFKMRCEAALASLLSLRNVKVVLELSTTYNAPDLRDCCYQFACLNLPALLETGSLCGLPPPELDGLRDFYCKMHPRMECRVMTPFCDAPPIDFIKELAAGNPIVWDEDLDALDEEKMQRKAKLPSSSKKKSRVRNTNENYGSHNRTDSISSINSDDMDTSLDPEPLDWSDIVEKEESDINKAMEKVSLNQDKQKSEKHNEWIKVLNSSKVHKTVQARLKVIITTFMCQEILLY</sequence>
<dbReference type="InterPro" id="IPR036770">
    <property type="entry name" value="Ankyrin_rpt-contain_sf"/>
</dbReference>
<feature type="compositionally biased region" description="Acidic residues" evidence="4">
    <location>
        <begin position="1028"/>
        <end position="1038"/>
    </location>
</feature>
<evidence type="ECO:0000313" key="6">
    <source>
        <dbReference type="EMBL" id="KAJ1526205.1"/>
    </source>
</evidence>
<dbReference type="Gene3D" id="3.30.710.10">
    <property type="entry name" value="Potassium Channel Kv1.1, Chain A"/>
    <property type="match status" value="2"/>
</dbReference>
<dbReference type="Pfam" id="PF12796">
    <property type="entry name" value="Ank_2"/>
    <property type="match status" value="1"/>
</dbReference>
<feature type="compositionally biased region" description="Polar residues" evidence="4">
    <location>
        <begin position="1007"/>
        <end position="1016"/>
    </location>
</feature>
<feature type="domain" description="BTB" evidence="5">
    <location>
        <begin position="604"/>
        <end position="674"/>
    </location>
</feature>
<dbReference type="Gene3D" id="2.130.10.30">
    <property type="entry name" value="Regulator of chromosome condensation 1/beta-lactamase-inhibitor protein II"/>
    <property type="match status" value="1"/>
</dbReference>
<evidence type="ECO:0000313" key="7">
    <source>
        <dbReference type="Proteomes" id="UP001075354"/>
    </source>
</evidence>
<dbReference type="PROSITE" id="PS50088">
    <property type="entry name" value="ANK_REPEAT"/>
    <property type="match status" value="1"/>
</dbReference>
<dbReference type="Pfam" id="PF00651">
    <property type="entry name" value="BTB"/>
    <property type="match status" value="2"/>
</dbReference>
<dbReference type="Gene3D" id="1.25.40.20">
    <property type="entry name" value="Ankyrin repeat-containing domain"/>
    <property type="match status" value="1"/>
</dbReference>
<name>A0AAV7XKU1_9NEOP</name>
<dbReference type="AlphaFoldDB" id="A0AAV7XKU1"/>
<dbReference type="SUPFAM" id="SSF50985">
    <property type="entry name" value="RCC1/BLIP-II"/>
    <property type="match status" value="1"/>
</dbReference>
<dbReference type="PANTHER" id="PTHR22872">
    <property type="entry name" value="BTK-BINDING PROTEIN-RELATED"/>
    <property type="match status" value="1"/>
</dbReference>
<dbReference type="PROSITE" id="PS50297">
    <property type="entry name" value="ANK_REP_REGION"/>
    <property type="match status" value="1"/>
</dbReference>
<dbReference type="PROSITE" id="PS50012">
    <property type="entry name" value="RCC1_3"/>
    <property type="match status" value="2"/>
</dbReference>
<keyword evidence="7" id="KW-1185">Reference proteome</keyword>
<feature type="region of interest" description="Disordered" evidence="4">
    <location>
        <begin position="990"/>
        <end position="1038"/>
    </location>
</feature>
<dbReference type="InterPro" id="IPR009091">
    <property type="entry name" value="RCC1/BLIP-II"/>
</dbReference>
<dbReference type="SMART" id="SM00225">
    <property type="entry name" value="BTB"/>
    <property type="match status" value="2"/>
</dbReference>